<dbReference type="InterPro" id="IPR000331">
    <property type="entry name" value="Rap/Ran_GAP_dom"/>
</dbReference>
<accession>A0A7M7JX04</accession>
<organism evidence="4 5">
    <name type="scientific">Varroa destructor</name>
    <name type="common">Honeybee mite</name>
    <dbReference type="NCBI Taxonomy" id="109461"/>
    <lineage>
        <taxon>Eukaryota</taxon>
        <taxon>Metazoa</taxon>
        <taxon>Ecdysozoa</taxon>
        <taxon>Arthropoda</taxon>
        <taxon>Chelicerata</taxon>
        <taxon>Arachnida</taxon>
        <taxon>Acari</taxon>
        <taxon>Parasitiformes</taxon>
        <taxon>Mesostigmata</taxon>
        <taxon>Gamasina</taxon>
        <taxon>Dermanyssoidea</taxon>
        <taxon>Varroidae</taxon>
        <taxon>Varroa</taxon>
    </lineage>
</organism>
<dbReference type="FunCoup" id="A0A7M7JX04">
    <property type="interactions" value="1555"/>
</dbReference>
<feature type="domain" description="Rap-GAP" evidence="3">
    <location>
        <begin position="1133"/>
        <end position="1402"/>
    </location>
</feature>
<dbReference type="EnsemblMetazoa" id="XM_022801231">
    <property type="protein sequence ID" value="XP_022656966"/>
    <property type="gene ID" value="LOC111248615"/>
</dbReference>
<dbReference type="InterPro" id="IPR046859">
    <property type="entry name" value="RGPA/RALGAPB_N"/>
</dbReference>
<dbReference type="KEGG" id="vde:111248615"/>
<dbReference type="OrthoDB" id="10009983at2759"/>
<dbReference type="InterPro" id="IPR035974">
    <property type="entry name" value="Rap/Ran-GAP_sf"/>
</dbReference>
<dbReference type="EnsemblMetazoa" id="XM_022801233">
    <property type="protein sequence ID" value="XP_022656968"/>
    <property type="gene ID" value="LOC111248615"/>
</dbReference>
<feature type="region of interest" description="Disordered" evidence="2">
    <location>
        <begin position="484"/>
        <end position="515"/>
    </location>
</feature>
<reference evidence="4" key="1">
    <citation type="submission" date="2021-01" db="UniProtKB">
        <authorList>
            <consortium name="EnsemblMetazoa"/>
        </authorList>
    </citation>
    <scope>IDENTIFICATION</scope>
</reference>
<dbReference type="RefSeq" id="XP_022656968.1">
    <property type="nucleotide sequence ID" value="XM_022801233.1"/>
</dbReference>
<feature type="region of interest" description="Disordered" evidence="2">
    <location>
        <begin position="1252"/>
        <end position="1296"/>
    </location>
</feature>
<keyword evidence="5" id="KW-1185">Reference proteome</keyword>
<evidence type="ECO:0000313" key="5">
    <source>
        <dbReference type="Proteomes" id="UP000594260"/>
    </source>
</evidence>
<dbReference type="PANTHER" id="PTHR21344:SF1">
    <property type="entry name" value="RAL GTPASE-ACTIVATING PROTEIN SUBUNIT BETA"/>
    <property type="match status" value="1"/>
</dbReference>
<dbReference type="RefSeq" id="XP_022656967.1">
    <property type="nucleotide sequence ID" value="XM_022801232.1"/>
</dbReference>
<dbReference type="GO" id="GO:0051056">
    <property type="term" value="P:regulation of small GTPase mediated signal transduction"/>
    <property type="evidence" value="ECO:0007669"/>
    <property type="project" value="InterPro"/>
</dbReference>
<dbReference type="PANTHER" id="PTHR21344">
    <property type="entry name" value="RAL GTPASE-ACTIVATING PROTEIN SUBUNIT BETA"/>
    <property type="match status" value="1"/>
</dbReference>
<dbReference type="SUPFAM" id="SSF111347">
    <property type="entry name" value="Rap/Ran-GAP"/>
    <property type="match status" value="1"/>
</dbReference>
<evidence type="ECO:0000259" key="3">
    <source>
        <dbReference type="PROSITE" id="PS50085"/>
    </source>
</evidence>
<feature type="region of interest" description="Disordered" evidence="2">
    <location>
        <begin position="369"/>
        <end position="402"/>
    </location>
</feature>
<feature type="compositionally biased region" description="Polar residues" evidence="2">
    <location>
        <begin position="1283"/>
        <end position="1296"/>
    </location>
</feature>
<dbReference type="InParanoid" id="A0A7M7JX04"/>
<evidence type="ECO:0000313" key="4">
    <source>
        <dbReference type="EnsemblMetazoa" id="XP_022656967"/>
    </source>
</evidence>
<proteinExistence type="predicted"/>
<feature type="compositionally biased region" description="Low complexity" evidence="2">
    <location>
        <begin position="414"/>
        <end position="428"/>
    </location>
</feature>
<dbReference type="Proteomes" id="UP000594260">
    <property type="component" value="Unplaced"/>
</dbReference>
<dbReference type="GO" id="GO:0005096">
    <property type="term" value="F:GTPase activator activity"/>
    <property type="evidence" value="ECO:0007669"/>
    <property type="project" value="UniProtKB-KW"/>
</dbReference>
<dbReference type="Pfam" id="PF20412">
    <property type="entry name" value="RALGAPB_N"/>
    <property type="match status" value="1"/>
</dbReference>
<feature type="compositionally biased region" description="Low complexity" evidence="2">
    <location>
        <begin position="371"/>
        <end position="392"/>
    </location>
</feature>
<dbReference type="PROSITE" id="PS50085">
    <property type="entry name" value="RAPGAP"/>
    <property type="match status" value="1"/>
</dbReference>
<dbReference type="RefSeq" id="XP_022656966.1">
    <property type="nucleotide sequence ID" value="XM_022801231.1"/>
</dbReference>
<dbReference type="OMA" id="CWEECCV"/>
<feature type="region of interest" description="Disordered" evidence="2">
    <location>
        <begin position="414"/>
        <end position="436"/>
    </location>
</feature>
<keyword evidence="1" id="KW-0343">GTPase activation</keyword>
<dbReference type="RefSeq" id="XP_022656965.1">
    <property type="nucleotide sequence ID" value="XM_022801230.1"/>
</dbReference>
<protein>
    <recommendedName>
        <fullName evidence="3">Rap-GAP domain-containing protein</fullName>
    </recommendedName>
</protein>
<dbReference type="Gene3D" id="3.40.50.11210">
    <property type="entry name" value="Rap/Ran-GAP"/>
    <property type="match status" value="1"/>
</dbReference>
<dbReference type="GeneID" id="111248615"/>
<dbReference type="InterPro" id="IPR039930">
    <property type="entry name" value="RALGAPB"/>
</dbReference>
<dbReference type="EnsemblMetazoa" id="XM_022801232">
    <property type="protein sequence ID" value="XP_022656967"/>
    <property type="gene ID" value="LOC111248615"/>
</dbReference>
<sequence>MYGAWNELRVCEEARERSASVLQKFPTASSGAVVHAVVQSLAQSLGLSSGQPEPSSLITDVEVNWCMEVMCYGLRLPLKEHEAIKNCVHVYCEWLVSLIPEQAKICVPRPVMSDANHYSRRILRHLYNLFSPRPHDPLTADVASRQAVLCHRVLRTVQMVATRSPVLESDTWQEILSFLLAINDTLLSDRQAKDDDIEAHLCERLLGVLFQVWLMACYRSFFPSPSYWKTLQCLCLRWRHRQIVVEQWKKIQLIMTAKLCRELVDPDCPDVKIEDGDKELVPAEMRGERLGQAWYRMLHTLGDPALVARDANSLNGTLTHNMNEVHDNQAQIFYKAIAAVSAFVDVWLGRYVEDNAYKLIVPSVSLSANNSQTSSAIGSSSTTTISTTPPAQRKNKPKTGQKLHIPQLITQHKPQTPVSPVVTPTGSSPLPPFPIERPAERFNTTIHVVRRLTLRPLRPSVNSLLHLYGTWLFESSMITDSEGAFVESETESLQSHSSQPDGTVHNSSTKSMSDSDSIYDTHMGLQSWSLEWGQAEAMGTLCKILGSKTSDEEVLSVYLARFFLAIKQGLAGQSPQDPPSAITCSIVANSADLFKCDLESAALLVPSFVAAIENVLSPPHVRSGYSHLPPTPIAENLLHNSAISILLSLLPLTLHSNSLLVRDQANRQVSLSSFRARLLRLLLVSLNAEVDSLNVQTLLQGLMCAVLDQVEYERCAALDPSLDSTNVTIEDPVFQDTHLLLLAIKTVCQNLSSSWRNDAAIVFSALEVLTVFARLHITEFASHNYREYRQCVGWLCELIVWQSHRPTRDHSKELHSTIVAAFSCLTLWLVEHSTLFCEQDTIHQVMEVVELGISGAKSQPKPSDIPILKQNKERKPLSKRVLQAAEAVLSALMDHVGYFPNAAGPECPVSSLLDEQALLKDRPGARFRYFYTQSSAIVGVLEDPIHAPPTSNPSLTLLVRAPFGRHVWAMQLSNVPQSKMSLLNQGPVQHRGPPGAPMVLPRYQMTLPNKEQLASLQKKLPSYFPLKCAEIPPCVIEKSIVPDPWNMPDNTISNKLLNLVEAQVKLEASCRREAAQRPTERPCRPPANQTAFQTARLFLMHFGFLNPHDEAVKPSQSLLPLIDSEEPSLMTQLETLDQMSARSSDTVHIFYVRRRQTIPEDIVANSRNANFVHPLYLEFLRSLGWPVDVAMHIGWTGNVETSWKVSGDMGLLDLPSNHGGSLYDGTHQVLYWADVLSEMAFVVPSLSAIGVKKSPSPEKDKSSFIPEGGTSRKRQPPEKPLRSNMTLNLDKTGKNSTSRHLVTAPFEVKVMVVWLESFEDHSRFPTEGLLPYTDTTGLAHQGAGPSQRGADVLLIFVTPLQSGLFRLKVECRSGNRTSAVPLPALDGQLISRRTLGAVVRNVALNLCRRKRLDADPESCPAPHVKRRTKIQEIGSKYAKEMAAPEFYASLFERLPTKAPAAPSGGNLAISGSRNDQS</sequence>
<feature type="region of interest" description="Disordered" evidence="2">
    <location>
        <begin position="1458"/>
        <end position="1477"/>
    </location>
</feature>
<dbReference type="EnsemblMetazoa" id="XM_022801234">
    <property type="protein sequence ID" value="XP_022656969"/>
    <property type="gene ID" value="LOC111248615"/>
</dbReference>
<dbReference type="RefSeq" id="XP_022656969.1">
    <property type="nucleotide sequence ID" value="XM_022801234.1"/>
</dbReference>
<dbReference type="EnsemblMetazoa" id="XM_022801230">
    <property type="protein sequence ID" value="XP_022656965"/>
    <property type="gene ID" value="LOC111248615"/>
</dbReference>
<evidence type="ECO:0000256" key="1">
    <source>
        <dbReference type="ARBA" id="ARBA00022468"/>
    </source>
</evidence>
<evidence type="ECO:0000256" key="2">
    <source>
        <dbReference type="SAM" id="MobiDB-lite"/>
    </source>
</evidence>
<feature type="compositionally biased region" description="Polar residues" evidence="2">
    <location>
        <begin position="491"/>
        <end position="506"/>
    </location>
</feature>
<name>A0A7M7JX04_VARDE</name>